<organism evidence="1 2">
    <name type="scientific">Saprolegnia diclina (strain VS20)</name>
    <dbReference type="NCBI Taxonomy" id="1156394"/>
    <lineage>
        <taxon>Eukaryota</taxon>
        <taxon>Sar</taxon>
        <taxon>Stramenopiles</taxon>
        <taxon>Oomycota</taxon>
        <taxon>Saprolegniomycetes</taxon>
        <taxon>Saprolegniales</taxon>
        <taxon>Saprolegniaceae</taxon>
        <taxon>Saprolegnia</taxon>
    </lineage>
</organism>
<protein>
    <submittedName>
        <fullName evidence="1">Uncharacterized protein</fullName>
    </submittedName>
</protein>
<gene>
    <name evidence="1" type="ORF">SDRG_10877</name>
</gene>
<sequence>MHFETYEDCLATLPVVLNATAAMPPVVPTGGGYVRSIYNGNLSIGGVSAQFFVEGLSSFGFPPNSSLFDMYTRSFFALQAMPPATSPWSCAVDASNYFANGSVIPGSSIDIFLTKYMPKNLLTRTKSPYCVFPAPALLCNAYYALGPHTCSKTTQIRQTWTQVLGSSIANAWALLGALTTGVAFVIKRCCSAAQPVPQPATVSIQDVDIEVGPQAVRGATCSSSSTCNLNVKCSLPLTQLSVGDATTCQQASTTSPCLSCAGVGQQCYNAPECKDSLFYCEFLTAAQVAALPAGHPCLSTACQLSKQSPACIASTFQACCVPGTPGCTQTVATSGCTPSGCSYFMGQPTITPNYSAIACPFADASATCATPQCNASSIFRQIVNVFAANIGCSGSFCIPALIPGVCAAGVSLTASTTASFPGCTNYLVDYCNKNPSDVGCHQVCPYNCNLQANCPCKSSACAAVNAAPLCVRNTGVCANFRKLFVNAMFTQRYFQPASDNLAYAKNRAGPPTTPFQWSASLTQARVDCNALVTDLGDNIASCVTTSFAYCNANPWDPVRCVIHIWIVR</sequence>
<proteinExistence type="predicted"/>
<dbReference type="AlphaFoldDB" id="T0RMS1"/>
<dbReference type="GeneID" id="19951604"/>
<name>T0RMS1_SAPDV</name>
<dbReference type="InParanoid" id="T0RMS1"/>
<reference evidence="1 2" key="1">
    <citation type="submission" date="2012-04" db="EMBL/GenBank/DDBJ databases">
        <title>The Genome Sequence of Saprolegnia declina VS20.</title>
        <authorList>
            <consortium name="The Broad Institute Genome Sequencing Platform"/>
            <person name="Russ C."/>
            <person name="Nusbaum C."/>
            <person name="Tyler B."/>
            <person name="van West P."/>
            <person name="Dieguez-Uribeondo J."/>
            <person name="de Bruijn I."/>
            <person name="Tripathy S."/>
            <person name="Jiang R."/>
            <person name="Young S.K."/>
            <person name="Zeng Q."/>
            <person name="Gargeya S."/>
            <person name="Fitzgerald M."/>
            <person name="Haas B."/>
            <person name="Abouelleil A."/>
            <person name="Alvarado L."/>
            <person name="Arachchi H.M."/>
            <person name="Berlin A."/>
            <person name="Chapman S.B."/>
            <person name="Goldberg J."/>
            <person name="Griggs A."/>
            <person name="Gujja S."/>
            <person name="Hansen M."/>
            <person name="Howarth C."/>
            <person name="Imamovic A."/>
            <person name="Larimer J."/>
            <person name="McCowen C."/>
            <person name="Montmayeur A."/>
            <person name="Murphy C."/>
            <person name="Neiman D."/>
            <person name="Pearson M."/>
            <person name="Priest M."/>
            <person name="Roberts A."/>
            <person name="Saif S."/>
            <person name="Shea T."/>
            <person name="Sisk P."/>
            <person name="Sykes S."/>
            <person name="Wortman J."/>
            <person name="Nusbaum C."/>
            <person name="Birren B."/>
        </authorList>
    </citation>
    <scope>NUCLEOTIDE SEQUENCE [LARGE SCALE GENOMIC DNA]</scope>
    <source>
        <strain evidence="1 2">VS20</strain>
    </source>
</reference>
<evidence type="ECO:0000313" key="2">
    <source>
        <dbReference type="Proteomes" id="UP000030762"/>
    </source>
</evidence>
<dbReference type="VEuPathDB" id="FungiDB:SDRG_10877"/>
<accession>T0RMS1</accession>
<dbReference type="OrthoDB" id="77822at2759"/>
<keyword evidence="2" id="KW-1185">Reference proteome</keyword>
<dbReference type="EMBL" id="JH767169">
    <property type="protein sequence ID" value="EQC31272.1"/>
    <property type="molecule type" value="Genomic_DNA"/>
</dbReference>
<dbReference type="Proteomes" id="UP000030762">
    <property type="component" value="Unassembled WGS sequence"/>
</dbReference>
<dbReference type="RefSeq" id="XP_008615113.1">
    <property type="nucleotide sequence ID" value="XM_008616891.1"/>
</dbReference>
<evidence type="ECO:0000313" key="1">
    <source>
        <dbReference type="EMBL" id="EQC31272.1"/>
    </source>
</evidence>